<dbReference type="Proteomes" id="UP001219568">
    <property type="component" value="Unassembled WGS sequence"/>
</dbReference>
<keyword evidence="2 3" id="KW-0040">ANK repeat</keyword>
<dbReference type="PANTHER" id="PTHR24198">
    <property type="entry name" value="ANKYRIN REPEAT AND PROTEIN KINASE DOMAIN-CONTAINING PROTEIN"/>
    <property type="match status" value="1"/>
</dbReference>
<protein>
    <submittedName>
        <fullName evidence="5">Ankyrin</fullName>
    </submittedName>
</protein>
<evidence type="ECO:0000256" key="1">
    <source>
        <dbReference type="ARBA" id="ARBA00022737"/>
    </source>
</evidence>
<sequence length="756" mass="84933">MQYDIKNLLCLPAEILEMITLHLEYAYEINSLSQTCQRLYSIASSCLFSYYTKECSPRGLERIVKNDNTGALYKLLVNGFNFDRYFRITGHSTPIHLTVDKDLSRIAELLVVYSEVFLQSDRCKYGSSLGGPGHRAHEDELERTLYRAANKGSLGVMKVLASSAAVNKLQRAVALAYAVNRGHLALARYMIEEARVDVNQQITLSGFFESFLTQAACRGNLEMVKLLVKAGADLNCPNIQRMAKSPLCIAAARSHGAIVQYLIDMGLHFPCVKFFDILDLAEFSTLPDYKISNVVKGVDLREIMAGPKYQGCGGYARGCFYDVIAACNDLPLYQECWDMRGSSHDWQHLAGSFRIATLRGNLTVARYIVDKMVQSERIVWGREWSNFISYTLTYENVPAFNMLLDRGPPGNLPEARKGWLSGVLAEARDYPEHIQVLLHRGYLDKTKDPCILKKMLAGAFEVGNLELVWRLINHGELGLLDAHNGPDLEYQEQTVLHIAAHYSSLKIFQEFLSTGNLTLDPNHPTHCAALVSAGVGMNVDVIGYFLEKGFEINALYEASASKDDNVPEALIIQVATARASADNYLDKRTRDDVAAVMMFLLDRGAHIDTRNSRGQTVLSIAVENGNPELAKMLLNRGADPLIALESRNNLSALEQLVRIFIRHEHDASYLDMLQASLETMAARGYQSDDFVRLMPSIEGTLSRPKVISQLEDAPDVKGPITLPYYEDKDYVRWSHFFLIKELRKQYWRVTYPVSSE</sequence>
<dbReference type="SUPFAM" id="SSF48403">
    <property type="entry name" value="Ankyrin repeat"/>
    <property type="match status" value="2"/>
</dbReference>
<dbReference type="InterPro" id="IPR002110">
    <property type="entry name" value="Ankyrin_rpt"/>
</dbReference>
<evidence type="ECO:0000313" key="6">
    <source>
        <dbReference type="Proteomes" id="UP001219568"/>
    </source>
</evidence>
<dbReference type="InterPro" id="IPR036770">
    <property type="entry name" value="Ankyrin_rpt-contain_sf"/>
</dbReference>
<evidence type="ECO:0000256" key="3">
    <source>
        <dbReference type="PROSITE-ProRule" id="PRU00023"/>
    </source>
</evidence>
<dbReference type="PANTHER" id="PTHR24198:SF165">
    <property type="entry name" value="ANKYRIN REPEAT-CONTAINING PROTEIN-RELATED"/>
    <property type="match status" value="1"/>
</dbReference>
<dbReference type="Pfam" id="PF12796">
    <property type="entry name" value="Ank_2"/>
    <property type="match status" value="1"/>
</dbReference>
<evidence type="ECO:0000256" key="2">
    <source>
        <dbReference type="ARBA" id="ARBA00023043"/>
    </source>
</evidence>
<dbReference type="SMART" id="SM00248">
    <property type="entry name" value="ANK"/>
    <property type="match status" value="7"/>
</dbReference>
<dbReference type="PROSITE" id="PS50088">
    <property type="entry name" value="ANK_REPEAT"/>
    <property type="match status" value="2"/>
</dbReference>
<reference evidence="5" key="2">
    <citation type="submission" date="2023-01" db="EMBL/GenBank/DDBJ databases">
        <authorList>
            <person name="Petersen C."/>
        </authorList>
    </citation>
    <scope>NUCLEOTIDE SEQUENCE</scope>
    <source>
        <strain evidence="5">IBT 15450</strain>
    </source>
</reference>
<gene>
    <name evidence="5" type="ORF">N7460_006831</name>
</gene>
<dbReference type="Pfam" id="PF00646">
    <property type="entry name" value="F-box"/>
    <property type="match status" value="1"/>
</dbReference>
<reference evidence="5" key="1">
    <citation type="journal article" date="2023" name="IMA Fungus">
        <title>Comparative genomic study of the Penicillium genus elucidates a diverse pangenome and 15 lateral gene transfer events.</title>
        <authorList>
            <person name="Petersen C."/>
            <person name="Sorensen T."/>
            <person name="Nielsen M.R."/>
            <person name="Sondergaard T.E."/>
            <person name="Sorensen J.L."/>
            <person name="Fitzpatrick D.A."/>
            <person name="Frisvad J.C."/>
            <person name="Nielsen K.L."/>
        </authorList>
    </citation>
    <scope>NUCLEOTIDE SEQUENCE</scope>
    <source>
        <strain evidence="5">IBT 15450</strain>
    </source>
</reference>
<dbReference type="Gene3D" id="1.25.40.20">
    <property type="entry name" value="Ankyrin repeat-containing domain"/>
    <property type="match status" value="2"/>
</dbReference>
<keyword evidence="1" id="KW-0677">Repeat</keyword>
<evidence type="ECO:0000313" key="5">
    <source>
        <dbReference type="EMBL" id="KAJ6041441.1"/>
    </source>
</evidence>
<keyword evidence="6" id="KW-1185">Reference proteome</keyword>
<evidence type="ECO:0000259" key="4">
    <source>
        <dbReference type="PROSITE" id="PS50181"/>
    </source>
</evidence>
<dbReference type="SMART" id="SM00256">
    <property type="entry name" value="FBOX"/>
    <property type="match status" value="1"/>
</dbReference>
<dbReference type="EMBL" id="JAQJZL010000005">
    <property type="protein sequence ID" value="KAJ6041441.1"/>
    <property type="molecule type" value="Genomic_DNA"/>
</dbReference>
<organism evidence="5 6">
    <name type="scientific">Penicillium canescens</name>
    <dbReference type="NCBI Taxonomy" id="5083"/>
    <lineage>
        <taxon>Eukaryota</taxon>
        <taxon>Fungi</taxon>
        <taxon>Dikarya</taxon>
        <taxon>Ascomycota</taxon>
        <taxon>Pezizomycotina</taxon>
        <taxon>Eurotiomycetes</taxon>
        <taxon>Eurotiomycetidae</taxon>
        <taxon>Eurotiales</taxon>
        <taxon>Aspergillaceae</taxon>
        <taxon>Penicillium</taxon>
    </lineage>
</organism>
<dbReference type="InterPro" id="IPR001810">
    <property type="entry name" value="F-box_dom"/>
</dbReference>
<feature type="repeat" description="ANK" evidence="3">
    <location>
        <begin position="212"/>
        <end position="239"/>
    </location>
</feature>
<feature type="repeat" description="ANK" evidence="3">
    <location>
        <begin position="613"/>
        <end position="639"/>
    </location>
</feature>
<proteinExistence type="predicted"/>
<name>A0AAD6IBH7_PENCN</name>
<dbReference type="AlphaFoldDB" id="A0AAD6IBH7"/>
<dbReference type="Pfam" id="PF13857">
    <property type="entry name" value="Ank_5"/>
    <property type="match status" value="1"/>
</dbReference>
<dbReference type="PROSITE" id="PS50181">
    <property type="entry name" value="FBOX"/>
    <property type="match status" value="1"/>
</dbReference>
<comment type="caution">
    <text evidence="5">The sequence shown here is derived from an EMBL/GenBank/DDBJ whole genome shotgun (WGS) entry which is preliminary data.</text>
</comment>
<accession>A0AAD6IBH7</accession>
<feature type="domain" description="F-box" evidence="4">
    <location>
        <begin position="5"/>
        <end position="54"/>
    </location>
</feature>
<dbReference type="PROSITE" id="PS50297">
    <property type="entry name" value="ANK_REP_REGION"/>
    <property type="match status" value="1"/>
</dbReference>